<reference evidence="2 3" key="1">
    <citation type="submission" date="2015-12" db="EMBL/GenBank/DDBJ databases">
        <authorList>
            <person name="Shamseldin A."/>
            <person name="Moawad H."/>
            <person name="Abd El-Rahim W.M."/>
            <person name="Sadowsky M.J."/>
        </authorList>
    </citation>
    <scope>NUCLEOTIDE SEQUENCE [LARGE SCALE GENOMIC DNA]</scope>
    <source>
        <strain evidence="2 3">DG5B</strain>
    </source>
</reference>
<evidence type="ECO:0000313" key="2">
    <source>
        <dbReference type="EMBL" id="ALW86671.1"/>
    </source>
</evidence>
<organism evidence="2 3">
    <name type="scientific">Hymenobacter sedentarius</name>
    <dbReference type="NCBI Taxonomy" id="1411621"/>
    <lineage>
        <taxon>Bacteria</taxon>
        <taxon>Pseudomonadati</taxon>
        <taxon>Bacteroidota</taxon>
        <taxon>Cytophagia</taxon>
        <taxon>Cytophagales</taxon>
        <taxon>Hymenobacteraceae</taxon>
        <taxon>Hymenobacter</taxon>
    </lineage>
</organism>
<feature type="region of interest" description="Disordered" evidence="1">
    <location>
        <begin position="206"/>
        <end position="227"/>
    </location>
</feature>
<dbReference type="KEGG" id="hyg:AUC43_17240"/>
<dbReference type="EMBL" id="CP013909">
    <property type="protein sequence ID" value="ALW86671.1"/>
    <property type="molecule type" value="Genomic_DNA"/>
</dbReference>
<evidence type="ECO:0000313" key="3">
    <source>
        <dbReference type="Proteomes" id="UP000059542"/>
    </source>
</evidence>
<proteinExistence type="predicted"/>
<sequence>MTLTVPHAHELGKDTSGCVRQLLEAFSETRGSNGDRRQQKWWNNHITGGIYAVEILPPAANRKDFLDTSLHVHIHCLLLAEQDLSRDVGSSHSSFTQQLRDEWARRTGANERGVCLEPIYWKEGKIKHEYVHGLGHGSAQFIRAVNGAVGYITKGTAPELFQTLTARELYAVHVTHKRTYGRFGVLYGRNAHQQFTHTELLEVDPKPKRAKHQLSEPNYTAPSTSSAKPELNVPVVAQFESCACQHIHVDKPLGDQCLSNALEPSSSPVIWTDADWDSVFG</sequence>
<dbReference type="Proteomes" id="UP000059542">
    <property type="component" value="Chromosome"/>
</dbReference>
<dbReference type="STRING" id="1411621.AUC43_17240"/>
<dbReference type="AlphaFoldDB" id="A0A0U3K260"/>
<gene>
    <name evidence="2" type="ORF">AUC43_17240</name>
</gene>
<evidence type="ECO:0000256" key="1">
    <source>
        <dbReference type="SAM" id="MobiDB-lite"/>
    </source>
</evidence>
<protein>
    <submittedName>
        <fullName evidence="2">Uncharacterized protein</fullName>
    </submittedName>
</protein>
<name>A0A0U3K260_9BACT</name>
<feature type="compositionally biased region" description="Polar residues" evidence="1">
    <location>
        <begin position="215"/>
        <end position="227"/>
    </location>
</feature>
<accession>A0A0U3K260</accession>
<keyword evidence="3" id="KW-1185">Reference proteome</keyword>